<sequence>MILSWNVRGLNKRARHIEIGAHLKKLHVSCIALLETRVKANNADRIRNSFGNDWCYLDNYNHHPNGRIWLMWKTCKWNVKLLTCSDQFIHCEVYDVSGKLSHWMSVIYAQNQLANRKKLWLDIKNCANSIQGPWMVIGDFNNVLTVADRAGGIPVQPAEFYDLDCMMDEIGLYEHDTRGSHFTWSNKHTNGVIYTRIDRAICNREWFLKYPNCEIEVLNPHISDHSPLKVRLSDTNTDMNRYQTHFKFLNCVVERPEFLDMVTNSWNTEIIGRPMYVLWRKLKRLQPILRGLNRKVTAGVQKIQDSRIQLEQAQHLLAGDLFNQEYIKDVKHWSDEIIQTTELEEKILMQKSKITWLKLGDGNNAYFHATIKRKNKQTGIYKLEDHNGRVLTDFKDIEKEVLRFYEDLVGTPSQRLLHVDVAAIRNGTQLQEIHQSSLTQPITDQEIWNALKNIGDTKAPGIDGFNSKFFKASWNVIKSDVIAAVHEFFDYDRLYAAVNCALVTLIPKSSDAKTMKDMRPIACCTTMYKIISKILTTRLSKVITAVVDESQSAFVPGKVIHDNIIIAHELLRGYNRKHISPRCAIQMDLQKAYDTVEWTALETIMREMNFPGKFIKWIMICVGTVSYKYAINGQQSEILKAKRGLRQGDPISPLLFVLIMEYLHRCLKNLHKKPDFNFHPKCEKLEITNICFADDLIMFTRGDETSVKLLMGEFQKFSDSTGLKVNPSKCKLYFGGVPIPEQKKIITSTCFAAGTLPFKYLGVPLSSRKLTVHQCRPLIDKIVAKIRHWTAKLLSYAGRYQLIRSVLFAVTTYWMQVFPLPKKVIKQIETICRSFLWSGKDEISRKAPVAWERICEPKIAGGLNVISLIEWNQATIGKLLWNLQSKADKLWVKWINAYYLKGQNIMTWQAPQSCSWILKRIVNCRDVVAQTQYWEESIQKGKYKTSTMYKNLRGEKEQVEWKRIFFNNYARPRATFILWLTLMGRLPTKDRLARIGVMTDGVCSFCNHAESLEHIFFECNTTQLIWREILSWVGFHRSPAKWSVEKTWLIQETKKKGWRRHILKIAAAETIYAIWRARNEMIFSQKCIDPCLKDIIIYSIVMRCTLRRKLNIHVNVTTLCLE</sequence>
<keyword evidence="2" id="KW-1185">Reference proteome</keyword>
<evidence type="ECO:0000313" key="1">
    <source>
        <dbReference type="EMBL" id="CAJ2637015.1"/>
    </source>
</evidence>
<protein>
    <submittedName>
        <fullName evidence="1">Uncharacterized protein</fullName>
    </submittedName>
</protein>
<proteinExistence type="predicted"/>
<gene>
    <name evidence="1" type="ORF">MILVUS5_LOCUS7423</name>
</gene>
<organism evidence="1 2">
    <name type="scientific">Trifolium pratense</name>
    <name type="common">Red clover</name>
    <dbReference type="NCBI Taxonomy" id="57577"/>
    <lineage>
        <taxon>Eukaryota</taxon>
        <taxon>Viridiplantae</taxon>
        <taxon>Streptophyta</taxon>
        <taxon>Embryophyta</taxon>
        <taxon>Tracheophyta</taxon>
        <taxon>Spermatophyta</taxon>
        <taxon>Magnoliopsida</taxon>
        <taxon>eudicotyledons</taxon>
        <taxon>Gunneridae</taxon>
        <taxon>Pentapetalae</taxon>
        <taxon>rosids</taxon>
        <taxon>fabids</taxon>
        <taxon>Fabales</taxon>
        <taxon>Fabaceae</taxon>
        <taxon>Papilionoideae</taxon>
        <taxon>50 kb inversion clade</taxon>
        <taxon>NPAAA clade</taxon>
        <taxon>Hologalegina</taxon>
        <taxon>IRL clade</taxon>
        <taxon>Trifolieae</taxon>
        <taxon>Trifolium</taxon>
    </lineage>
</organism>
<comment type="caution">
    <text evidence="1">The sequence shown here is derived from an EMBL/GenBank/DDBJ whole genome shotgun (WGS) entry which is preliminary data.</text>
</comment>
<reference evidence="1" key="1">
    <citation type="submission" date="2023-10" db="EMBL/GenBank/DDBJ databases">
        <authorList>
            <person name="Rodriguez Cubillos JULIANA M."/>
            <person name="De Vega J."/>
        </authorList>
    </citation>
    <scope>NUCLEOTIDE SEQUENCE</scope>
</reference>
<name>A0ACB0IXQ6_TRIPR</name>
<dbReference type="EMBL" id="CASHSV030000013">
    <property type="protein sequence ID" value="CAJ2637015.1"/>
    <property type="molecule type" value="Genomic_DNA"/>
</dbReference>
<accession>A0ACB0IXQ6</accession>
<dbReference type="Proteomes" id="UP001177021">
    <property type="component" value="Unassembled WGS sequence"/>
</dbReference>
<evidence type="ECO:0000313" key="2">
    <source>
        <dbReference type="Proteomes" id="UP001177021"/>
    </source>
</evidence>